<sequence length="659" mass="74584">MTNEEIKNLTREDILSDWLIQKIMAENKATRGLTIARIADHAKAFGQKGTFENMIKWFQKDEKEFLKKQEEETKKLQAQKTDLVNTTRFIIPDSRPDLKNMSCGPWQAAESGIFREGRYFGEKMVACYQPVLPSCKYINMETRTERVRLSFKRNGKWKDITVDRSVVASASKIVSLADAGLTVTSETSKYLVQYLSQVEAMNEAIIPQRRSTSKLGWHKDVFLPYDQEIYFDGDTKFNAILEDLKPRGSREAWYSFVQNIRGGSRIEPKIALAASFASILVKICGGLPFFTHFHGQSEGGKSLCLMLAASVWGNPNIESAYVGTFSGSDVGFEVKADLLNNLPYFMDDTAQVKKKMARRGGFAPLIYTLCSGKGKDRSNKNLGLNRTNHWCTTFITNGEEPILEENAQGGAINRVLEIKCGVDRIFENGHEVAETLKGNYGFAGPEFVQIIKQLGEEKIKEIHKSVLEDLKQYGKMQKQSLALSILLTADVIAALYLFKDENVLPVEALAAMLKSEKEVSDNERCLNYIMDMVAANPYKFKTANSEPVQEWWGVKENKYIYIIRNVFDRICQEGGYSSKGFLEWANTKGFIETNAGRLTKRKRMGDTNPRCVCLNRESINLNATDVFEIDGFKAIDSEEKSPENGLNPQVEQVRYEMEK</sequence>
<feature type="domain" description="Cch helix turn helix" evidence="3">
    <location>
        <begin position="521"/>
        <end position="615"/>
    </location>
</feature>
<dbReference type="Pfam" id="PF06048">
    <property type="entry name" value="DUF927"/>
    <property type="match status" value="1"/>
</dbReference>
<evidence type="ECO:0000259" key="2">
    <source>
        <dbReference type="Pfam" id="PF06048"/>
    </source>
</evidence>
<dbReference type="EMBL" id="JACCKS010000027">
    <property type="protein sequence ID" value="NZA39832.1"/>
    <property type="molecule type" value="Genomic_DNA"/>
</dbReference>
<accession>A0A853JT53</accession>
<evidence type="ECO:0000313" key="4">
    <source>
        <dbReference type="EMBL" id="NZA39832.1"/>
    </source>
</evidence>
<dbReference type="InterPro" id="IPR040538">
    <property type="entry name" value="Cch_HTH"/>
</dbReference>
<comment type="caution">
    <text evidence="4">The sequence shown here is derived from an EMBL/GenBank/DDBJ whole genome shotgun (WGS) entry which is preliminary data.</text>
</comment>
<proteinExistence type="predicted"/>
<evidence type="ECO:0000256" key="1">
    <source>
        <dbReference type="SAM" id="MobiDB-lite"/>
    </source>
</evidence>
<reference evidence="4 5" key="1">
    <citation type="submission" date="2020-07" db="EMBL/GenBank/DDBJ databases">
        <title>Organ Donor 1.</title>
        <authorList>
            <person name="Marsh A.J."/>
            <person name="Azcarate-Peril M.A."/>
        </authorList>
    </citation>
    <scope>NUCLEOTIDE SEQUENCE [LARGE SCALE GENOMIC DNA]</scope>
    <source>
        <strain evidence="4 5">AMC0717</strain>
    </source>
</reference>
<gene>
    <name evidence="4" type="ORF">H0N91_17285</name>
</gene>
<name>A0A853JT53_9FIRM</name>
<dbReference type="RefSeq" id="WP_180494063.1">
    <property type="nucleotide sequence ID" value="NZ_JACCKS010000027.1"/>
</dbReference>
<evidence type="ECO:0000259" key="3">
    <source>
        <dbReference type="Pfam" id="PF18662"/>
    </source>
</evidence>
<organism evidence="4 5">
    <name type="scientific">Eubacterium callanderi</name>
    <dbReference type="NCBI Taxonomy" id="53442"/>
    <lineage>
        <taxon>Bacteria</taxon>
        <taxon>Bacillati</taxon>
        <taxon>Bacillota</taxon>
        <taxon>Clostridia</taxon>
        <taxon>Eubacteriales</taxon>
        <taxon>Eubacteriaceae</taxon>
        <taxon>Eubacterium</taxon>
    </lineage>
</organism>
<evidence type="ECO:0000313" key="5">
    <source>
        <dbReference type="Proteomes" id="UP000586254"/>
    </source>
</evidence>
<dbReference type="Proteomes" id="UP000586254">
    <property type="component" value="Unassembled WGS sequence"/>
</dbReference>
<feature type="region of interest" description="Disordered" evidence="1">
    <location>
        <begin position="638"/>
        <end position="659"/>
    </location>
</feature>
<protein>
    <submittedName>
        <fullName evidence="4">DUF927 domain-containing protein</fullName>
    </submittedName>
</protein>
<dbReference type="Pfam" id="PF18662">
    <property type="entry name" value="HTH_56"/>
    <property type="match status" value="1"/>
</dbReference>
<dbReference type="InterPro" id="IPR009270">
    <property type="entry name" value="DUF927"/>
</dbReference>
<feature type="domain" description="DUF927" evidence="2">
    <location>
        <begin position="125"/>
        <end position="384"/>
    </location>
</feature>
<dbReference type="AlphaFoldDB" id="A0A853JT53"/>